<reference evidence="11 12" key="1">
    <citation type="submission" date="2014-01" db="EMBL/GenBank/DDBJ databases">
        <title>Isolation of Serratia multitudinisentens RB-25 from Ex-Landfill site.</title>
        <authorList>
            <person name="Robson E.H.J."/>
        </authorList>
    </citation>
    <scope>NUCLEOTIDE SEQUENCE [LARGE SCALE GENOMIC DNA]</scope>
    <source>
        <strain evidence="11 12">RB-25</strain>
    </source>
</reference>
<dbReference type="PROSITE" id="PS50990">
    <property type="entry name" value="PEPTIDASE_C39"/>
    <property type="match status" value="1"/>
</dbReference>
<dbReference type="GO" id="GO:0006508">
    <property type="term" value="P:proteolysis"/>
    <property type="evidence" value="ECO:0007669"/>
    <property type="project" value="InterPro"/>
</dbReference>
<dbReference type="Gene3D" id="3.40.50.300">
    <property type="entry name" value="P-loop containing nucleotide triphosphate hydrolases"/>
    <property type="match status" value="1"/>
</dbReference>
<keyword evidence="3" id="KW-0547">Nucleotide-binding</keyword>
<evidence type="ECO:0000256" key="6">
    <source>
        <dbReference type="ARBA" id="ARBA00023136"/>
    </source>
</evidence>
<feature type="transmembrane region" description="Helical" evidence="7">
    <location>
        <begin position="317"/>
        <end position="337"/>
    </location>
</feature>
<dbReference type="PROSITE" id="PS00211">
    <property type="entry name" value="ABC_TRANSPORTER_1"/>
    <property type="match status" value="1"/>
</dbReference>
<dbReference type="SUPFAM" id="SSF52540">
    <property type="entry name" value="P-loop containing nucleoside triphosphate hydrolases"/>
    <property type="match status" value="1"/>
</dbReference>
<dbReference type="GO" id="GO:0034040">
    <property type="term" value="F:ATPase-coupled lipid transmembrane transporter activity"/>
    <property type="evidence" value="ECO:0007669"/>
    <property type="project" value="TreeGrafter"/>
</dbReference>
<keyword evidence="4" id="KW-0067">ATP-binding</keyword>
<gene>
    <name evidence="11" type="ORF">Z042_26205</name>
</gene>
<keyword evidence="2 7" id="KW-0812">Transmembrane</keyword>
<dbReference type="PROSITE" id="PS50929">
    <property type="entry name" value="ABC_TM1F"/>
    <property type="match status" value="1"/>
</dbReference>
<evidence type="ECO:0000256" key="1">
    <source>
        <dbReference type="ARBA" id="ARBA00004651"/>
    </source>
</evidence>
<protein>
    <submittedName>
        <fullName evidence="11">Colicin V synthesis protein</fullName>
    </submittedName>
</protein>
<dbReference type="AlphaFoldDB" id="A0A0D4ZXL3"/>
<dbReference type="InterPro" id="IPR003593">
    <property type="entry name" value="AAA+_ATPase"/>
</dbReference>
<sequence length="702" mass="78103">MNKLSFKCLIKQLDIRLFQRIPLVHQTEASECGLACLAMICGHYGKNIDLIALRQQFNLAARGTTLASLTGIADQLGLATRPLSLDLNELSALKKPCILHWEFNHFVVLVSVGRHRVVLHDPARGRRTVSLSELSSSFTGVALEVWPGGAFTADTIRDRFSFGTLIGSVHGLKGTLGKIFCLSLVIETINLVMPVGTQLVMDHAIPAGDRGLLTLICAGLMLFILLRTAVSMVRAWSSLVMSTLINVQWQSGLFNHLLRLPLGYFERRKLGDIQSRFGSLDTLRQTFTTSIVGAIMDGIMIMGVLVMMVLYGGWLTWVVVAFTTLYVLLRLITYVYYRQLSEESLIRKARAGSYFMETLYGIATVKMQGMTERRSAHWLNLEIDAINTGIRVTKMDMLFGGINTFVAACDQIVILWLGTRLVIDTQMTIGMFVAFAAFRGQFSDRISSLTEFLLQLRLMSLHNERIADIALHPRENRQPAIVYEPQLRPATLTTQALSYSYDSQSPPIFNKLDIVVAPGESVAIVGPSGAGKTTLMKVLCGLFLPDHGKVEINGVDIQQLGINNYHKMIACVMQDDKLFSGSIRENISGFSDDVDEDWMQECARASYLHDVIMRMPMRYETLIGELGEGLSGGQKQRLFIARAIYKKPTILFLDEATSALDKESETTVNQSIKALRITRIIIAHRESTIASADRVITLNPQL</sequence>
<dbReference type="Gene3D" id="3.90.70.10">
    <property type="entry name" value="Cysteine proteinases"/>
    <property type="match status" value="1"/>
</dbReference>
<dbReference type="InterPro" id="IPR039421">
    <property type="entry name" value="Type_1_exporter"/>
</dbReference>
<dbReference type="GO" id="GO:0005886">
    <property type="term" value="C:plasma membrane"/>
    <property type="evidence" value="ECO:0007669"/>
    <property type="project" value="UniProtKB-SubCell"/>
</dbReference>
<dbReference type="OrthoDB" id="6828292at2"/>
<dbReference type="InterPro" id="IPR036640">
    <property type="entry name" value="ABC1_TM_sf"/>
</dbReference>
<feature type="domain" description="ABC transmembrane type-1" evidence="9">
    <location>
        <begin position="179"/>
        <end position="458"/>
    </location>
</feature>
<keyword evidence="12" id="KW-1185">Reference proteome</keyword>
<keyword evidence="5 7" id="KW-1133">Transmembrane helix</keyword>
<evidence type="ECO:0000256" key="7">
    <source>
        <dbReference type="SAM" id="Phobius"/>
    </source>
</evidence>
<keyword evidence="6 7" id="KW-0472">Membrane</keyword>
<proteinExistence type="predicted"/>
<comment type="subcellular location">
    <subcellularLocation>
        <location evidence="1">Cell membrane</location>
        <topology evidence="1">Multi-pass membrane protein</topology>
    </subcellularLocation>
</comment>
<dbReference type="STRING" id="1441930.Z042_26205"/>
<dbReference type="KEGG" id="sfo:Z042_26205"/>
<dbReference type="RefSeq" id="WP_024913114.1">
    <property type="nucleotide sequence ID" value="NZ_CP007044.2"/>
</dbReference>
<feature type="domain" description="ABC transporter" evidence="8">
    <location>
        <begin position="492"/>
        <end position="702"/>
    </location>
</feature>
<dbReference type="SMART" id="SM00382">
    <property type="entry name" value="AAA"/>
    <property type="match status" value="1"/>
</dbReference>
<dbReference type="InterPro" id="IPR005074">
    <property type="entry name" value="Peptidase_C39"/>
</dbReference>
<name>A0A0D4ZXL3_9GAMM</name>
<evidence type="ECO:0000313" key="11">
    <source>
        <dbReference type="EMBL" id="AJW28952.1"/>
    </source>
</evidence>
<dbReference type="SUPFAM" id="SSF90123">
    <property type="entry name" value="ABC transporter transmembrane region"/>
    <property type="match status" value="1"/>
</dbReference>
<feature type="transmembrane region" description="Helical" evidence="7">
    <location>
        <begin position="179"/>
        <end position="200"/>
    </location>
</feature>
<evidence type="ECO:0000256" key="3">
    <source>
        <dbReference type="ARBA" id="ARBA00022741"/>
    </source>
</evidence>
<evidence type="ECO:0000256" key="2">
    <source>
        <dbReference type="ARBA" id="ARBA00022692"/>
    </source>
</evidence>
<dbReference type="InterPro" id="IPR017871">
    <property type="entry name" value="ABC_transporter-like_CS"/>
</dbReference>
<dbReference type="Pfam" id="PF00664">
    <property type="entry name" value="ABC_membrane"/>
    <property type="match status" value="1"/>
</dbReference>
<dbReference type="Proteomes" id="UP000019030">
    <property type="component" value="Chromosome"/>
</dbReference>
<evidence type="ECO:0000259" key="9">
    <source>
        <dbReference type="PROSITE" id="PS50929"/>
    </source>
</evidence>
<dbReference type="GO" id="GO:0140359">
    <property type="term" value="F:ABC-type transporter activity"/>
    <property type="evidence" value="ECO:0007669"/>
    <property type="project" value="InterPro"/>
</dbReference>
<dbReference type="HOGENOM" id="CLU_000604_84_3_6"/>
<dbReference type="PANTHER" id="PTHR24221">
    <property type="entry name" value="ATP-BINDING CASSETTE SUB-FAMILY B"/>
    <property type="match status" value="1"/>
</dbReference>
<evidence type="ECO:0000259" key="8">
    <source>
        <dbReference type="PROSITE" id="PS50893"/>
    </source>
</evidence>
<dbReference type="GO" id="GO:0016887">
    <property type="term" value="F:ATP hydrolysis activity"/>
    <property type="evidence" value="ECO:0007669"/>
    <property type="project" value="InterPro"/>
</dbReference>
<dbReference type="InterPro" id="IPR011527">
    <property type="entry name" value="ABC1_TM_dom"/>
</dbReference>
<organism evidence="11 12">
    <name type="scientific">Chania multitudinisentens RB-25</name>
    <dbReference type="NCBI Taxonomy" id="1441930"/>
    <lineage>
        <taxon>Bacteria</taxon>
        <taxon>Pseudomonadati</taxon>
        <taxon>Pseudomonadota</taxon>
        <taxon>Gammaproteobacteria</taxon>
        <taxon>Enterobacterales</taxon>
        <taxon>Yersiniaceae</taxon>
        <taxon>Chania</taxon>
    </lineage>
</organism>
<dbReference type="GO" id="GO:0008234">
    <property type="term" value="F:cysteine-type peptidase activity"/>
    <property type="evidence" value="ECO:0007669"/>
    <property type="project" value="InterPro"/>
</dbReference>
<evidence type="ECO:0000259" key="10">
    <source>
        <dbReference type="PROSITE" id="PS50990"/>
    </source>
</evidence>
<accession>A0A0D4ZXL3</accession>
<reference evidence="11 12" key="2">
    <citation type="submission" date="2015-03" db="EMBL/GenBank/DDBJ databases">
        <authorList>
            <person name="Chan K.-G."/>
        </authorList>
    </citation>
    <scope>NUCLEOTIDE SEQUENCE [LARGE SCALE GENOMIC DNA]</scope>
    <source>
        <strain evidence="11 12">RB-25</strain>
    </source>
</reference>
<feature type="transmembrane region" description="Helical" evidence="7">
    <location>
        <begin position="291"/>
        <end position="311"/>
    </location>
</feature>
<dbReference type="CDD" id="cd18567">
    <property type="entry name" value="ABC_6TM_CvaB_RaxB_like"/>
    <property type="match status" value="1"/>
</dbReference>
<evidence type="ECO:0000313" key="12">
    <source>
        <dbReference type="Proteomes" id="UP000019030"/>
    </source>
</evidence>
<dbReference type="Gene3D" id="1.20.1560.10">
    <property type="entry name" value="ABC transporter type 1, transmembrane domain"/>
    <property type="match status" value="1"/>
</dbReference>
<dbReference type="InterPro" id="IPR027417">
    <property type="entry name" value="P-loop_NTPase"/>
</dbReference>
<feature type="transmembrane region" description="Helical" evidence="7">
    <location>
        <begin position="212"/>
        <end position="230"/>
    </location>
</feature>
<dbReference type="InterPro" id="IPR003439">
    <property type="entry name" value="ABC_transporter-like_ATP-bd"/>
</dbReference>
<dbReference type="CDD" id="cd02419">
    <property type="entry name" value="Peptidase_C39C"/>
    <property type="match status" value="1"/>
</dbReference>
<feature type="domain" description="Peptidase C39" evidence="10">
    <location>
        <begin position="26"/>
        <end position="145"/>
    </location>
</feature>
<dbReference type="PROSITE" id="PS50893">
    <property type="entry name" value="ABC_TRANSPORTER_2"/>
    <property type="match status" value="1"/>
</dbReference>
<dbReference type="GO" id="GO:0005524">
    <property type="term" value="F:ATP binding"/>
    <property type="evidence" value="ECO:0007669"/>
    <property type="project" value="UniProtKB-KW"/>
</dbReference>
<dbReference type="Pfam" id="PF00005">
    <property type="entry name" value="ABC_tran"/>
    <property type="match status" value="1"/>
</dbReference>
<evidence type="ECO:0000256" key="4">
    <source>
        <dbReference type="ARBA" id="ARBA00022840"/>
    </source>
</evidence>
<dbReference type="InterPro" id="IPR033838">
    <property type="entry name" value="CvaB_peptidase"/>
</dbReference>
<feature type="transmembrane region" description="Helical" evidence="7">
    <location>
        <begin position="397"/>
        <end position="418"/>
    </location>
</feature>
<dbReference type="EMBL" id="CP007044">
    <property type="protein sequence ID" value="AJW28952.1"/>
    <property type="molecule type" value="Genomic_DNA"/>
</dbReference>
<dbReference type="PANTHER" id="PTHR24221:SF606">
    <property type="entry name" value="COLICIN V SECRETION-PROCESSING ATP-BINDING PROTEIN"/>
    <property type="match status" value="1"/>
</dbReference>
<evidence type="ECO:0000256" key="5">
    <source>
        <dbReference type="ARBA" id="ARBA00022989"/>
    </source>
</evidence>
<dbReference type="Pfam" id="PF03412">
    <property type="entry name" value="Peptidase_C39"/>
    <property type="match status" value="1"/>
</dbReference>